<protein>
    <submittedName>
        <fullName evidence="1">Uncharacterized protein</fullName>
    </submittedName>
</protein>
<keyword evidence="2" id="KW-1185">Reference proteome</keyword>
<sequence>MSTSYLGLSAQLQRFSTHHDDHEFCWDSALALLPLSAQAHSVIDVPLLPAESPPCCTPVAHSLGSQVLHLPCTPRPPSQARRTRMVVFGLQGPAVCGCLNADGLHRALFPGCCPHHLAQRPRHSTRRLSFPVRRQFRRPQSLQHGVTLPCVPYQRGEGAQGCNELQIACCSVCARESEHPYP</sequence>
<reference evidence="2" key="1">
    <citation type="submission" date="2014-04" db="EMBL/GenBank/DDBJ databases">
        <title>Evolutionary Origins and Diversification of the Mycorrhizal Mutualists.</title>
        <authorList>
            <consortium name="DOE Joint Genome Institute"/>
            <consortium name="Mycorrhizal Genomics Consortium"/>
            <person name="Kohler A."/>
            <person name="Kuo A."/>
            <person name="Nagy L.G."/>
            <person name="Floudas D."/>
            <person name="Copeland A."/>
            <person name="Barry K.W."/>
            <person name="Cichocki N."/>
            <person name="Veneault-Fourrey C."/>
            <person name="LaButti K."/>
            <person name="Lindquist E.A."/>
            <person name="Lipzen A."/>
            <person name="Lundell T."/>
            <person name="Morin E."/>
            <person name="Murat C."/>
            <person name="Riley R."/>
            <person name="Ohm R."/>
            <person name="Sun H."/>
            <person name="Tunlid A."/>
            <person name="Henrissat B."/>
            <person name="Grigoriev I.V."/>
            <person name="Hibbett D.S."/>
            <person name="Martin F."/>
        </authorList>
    </citation>
    <scope>NUCLEOTIDE SEQUENCE [LARGE SCALE GENOMIC DNA]</scope>
    <source>
        <strain evidence="2">FD-334 SS-4</strain>
    </source>
</reference>
<accession>A0A0D2Q4F3</accession>
<name>A0A0D2Q4F3_HYPSF</name>
<dbReference type="EMBL" id="KN817527">
    <property type="protein sequence ID" value="KJA26480.1"/>
    <property type="molecule type" value="Genomic_DNA"/>
</dbReference>
<dbReference type="AlphaFoldDB" id="A0A0D2Q4F3"/>
<proteinExistence type="predicted"/>
<evidence type="ECO:0000313" key="2">
    <source>
        <dbReference type="Proteomes" id="UP000054270"/>
    </source>
</evidence>
<organism evidence="1 2">
    <name type="scientific">Hypholoma sublateritium (strain FD-334 SS-4)</name>
    <dbReference type="NCBI Taxonomy" id="945553"/>
    <lineage>
        <taxon>Eukaryota</taxon>
        <taxon>Fungi</taxon>
        <taxon>Dikarya</taxon>
        <taxon>Basidiomycota</taxon>
        <taxon>Agaricomycotina</taxon>
        <taxon>Agaricomycetes</taxon>
        <taxon>Agaricomycetidae</taxon>
        <taxon>Agaricales</taxon>
        <taxon>Agaricineae</taxon>
        <taxon>Strophariaceae</taxon>
        <taxon>Hypholoma</taxon>
    </lineage>
</organism>
<dbReference type="Proteomes" id="UP000054270">
    <property type="component" value="Unassembled WGS sequence"/>
</dbReference>
<evidence type="ECO:0000313" key="1">
    <source>
        <dbReference type="EMBL" id="KJA26480.1"/>
    </source>
</evidence>
<gene>
    <name evidence="1" type="ORF">HYPSUDRAFT_275516</name>
</gene>